<name>D7DM37_METV0</name>
<evidence type="ECO:0000313" key="8">
    <source>
        <dbReference type="EMBL" id="ADI30731.1"/>
    </source>
</evidence>
<dbReference type="GO" id="GO:0015627">
    <property type="term" value="C:type II protein secretion system complex"/>
    <property type="evidence" value="ECO:0007669"/>
    <property type="project" value="TreeGrafter"/>
</dbReference>
<keyword evidence="2" id="KW-0732">Signal</keyword>
<evidence type="ECO:0000256" key="5">
    <source>
        <dbReference type="RuleBase" id="RU004004"/>
    </source>
</evidence>
<dbReference type="InterPro" id="IPR005644">
    <property type="entry name" value="NolW-like"/>
</dbReference>
<evidence type="ECO:0000313" key="9">
    <source>
        <dbReference type="Proteomes" id="UP000000383"/>
    </source>
</evidence>
<dbReference type="PANTHER" id="PTHR30332:SF24">
    <property type="entry name" value="SECRETIN GSPD-RELATED"/>
    <property type="match status" value="1"/>
</dbReference>
<dbReference type="InterPro" id="IPR050810">
    <property type="entry name" value="Bact_Secretion_Sys_Channel"/>
</dbReference>
<evidence type="ECO:0000256" key="2">
    <source>
        <dbReference type="ARBA" id="ARBA00022729"/>
    </source>
</evidence>
<evidence type="ECO:0000259" key="7">
    <source>
        <dbReference type="Pfam" id="PF03958"/>
    </source>
</evidence>
<keyword evidence="9" id="KW-1185">Reference proteome</keyword>
<keyword evidence="3" id="KW-0472">Membrane</keyword>
<dbReference type="GO" id="GO:0009279">
    <property type="term" value="C:cell outer membrane"/>
    <property type="evidence" value="ECO:0007669"/>
    <property type="project" value="UniProtKB-SubCell"/>
</dbReference>
<evidence type="ECO:0000256" key="3">
    <source>
        <dbReference type="ARBA" id="ARBA00023136"/>
    </source>
</evidence>
<evidence type="ECO:0000259" key="6">
    <source>
        <dbReference type="Pfam" id="PF00263"/>
    </source>
</evidence>
<dbReference type="Proteomes" id="UP000000383">
    <property type="component" value="Chromosome"/>
</dbReference>
<dbReference type="EMBL" id="CP002056">
    <property type="protein sequence ID" value="ADI30731.1"/>
    <property type="molecule type" value="Genomic_DNA"/>
</dbReference>
<dbReference type="eggNOG" id="COG1450">
    <property type="taxonomic scope" value="Bacteria"/>
</dbReference>
<dbReference type="KEGG" id="meh:M301_2368"/>
<protein>
    <submittedName>
        <fullName evidence="8">NolW domain protein</fullName>
    </submittedName>
</protein>
<dbReference type="Gene3D" id="3.30.1370.120">
    <property type="match status" value="1"/>
</dbReference>
<dbReference type="InterPro" id="IPR038591">
    <property type="entry name" value="NolW-like_sf"/>
</dbReference>
<dbReference type="InterPro" id="IPR004846">
    <property type="entry name" value="T2SS/T3SS_dom"/>
</dbReference>
<dbReference type="HOGENOM" id="CLU_084459_0_0_4"/>
<proteinExistence type="inferred from homology"/>
<evidence type="ECO:0000256" key="4">
    <source>
        <dbReference type="RuleBase" id="RU004003"/>
    </source>
</evidence>
<gene>
    <name evidence="8" type="ordered locus">M301_2368</name>
</gene>
<dbReference type="RefSeq" id="WP_013149039.1">
    <property type="nucleotide sequence ID" value="NC_014207.1"/>
</dbReference>
<comment type="similarity">
    <text evidence="4">Belongs to the bacterial secretin family.</text>
</comment>
<accession>D7DM37</accession>
<dbReference type="STRING" id="666681.M301_2368"/>
<keyword evidence="5" id="KW-0813">Transport</keyword>
<comment type="subcellular location">
    <subcellularLocation>
        <location evidence="5">Cell outer membrane</location>
    </subcellularLocation>
    <subcellularLocation>
        <location evidence="1">Membrane</location>
    </subcellularLocation>
</comment>
<reference evidence="9" key="1">
    <citation type="submission" date="2010-05" db="EMBL/GenBank/DDBJ databases">
        <title>Complete sequence of Methylotenera sp. 301.</title>
        <authorList>
            <person name="Lucas S."/>
            <person name="Copeland A."/>
            <person name="Lapidus A."/>
            <person name="Cheng J.-F."/>
            <person name="Bruce D."/>
            <person name="Goodwin L."/>
            <person name="Pitluck S."/>
            <person name="Clum A."/>
            <person name="Land M."/>
            <person name="Hauser L."/>
            <person name="Kyrpides N."/>
            <person name="Ivanova N."/>
            <person name="Chistoservova L."/>
            <person name="Kalyuzhnaya M."/>
            <person name="Woyke T."/>
        </authorList>
    </citation>
    <scope>NUCLEOTIDE SEQUENCE [LARGE SCALE GENOMIC DNA]</scope>
    <source>
        <strain evidence="9">301</strain>
    </source>
</reference>
<dbReference type="Pfam" id="PF00263">
    <property type="entry name" value="Secretin"/>
    <property type="match status" value="1"/>
</dbReference>
<dbReference type="PANTHER" id="PTHR30332">
    <property type="entry name" value="PROBABLE GENERAL SECRETION PATHWAY PROTEIN D"/>
    <property type="match status" value="1"/>
</dbReference>
<dbReference type="AlphaFoldDB" id="D7DM37"/>
<dbReference type="GO" id="GO:0009306">
    <property type="term" value="P:protein secretion"/>
    <property type="evidence" value="ECO:0007669"/>
    <property type="project" value="InterPro"/>
</dbReference>
<reference evidence="8 9" key="2">
    <citation type="journal article" date="2011" name="J. Bacteriol.">
        <title>Genomes of three methylotrophs from a single niche uncover genetic and metabolic divergence of Methylophilaceae.</title>
        <authorList>
            <person name="Lapidus A."/>
            <person name="Clum A."/>
            <person name="Labutti K."/>
            <person name="Kaluzhnaya M.G."/>
            <person name="Lim S."/>
            <person name="Beck D.A."/>
            <person name="Glavina Del Rio T."/>
            <person name="Nolan M."/>
            <person name="Mavromatis K."/>
            <person name="Huntemann M."/>
            <person name="Lucas S."/>
            <person name="Lidstrom M.E."/>
            <person name="Ivanova N."/>
            <person name="Chistoserdova L."/>
        </authorList>
    </citation>
    <scope>NUCLEOTIDE SEQUENCE [LARGE SCALE GENOMIC DNA]</scope>
    <source>
        <strain evidence="8 9">301</strain>
    </source>
</reference>
<organism evidence="8 9">
    <name type="scientific">Methylotenera versatilis (strain 301)</name>
    <dbReference type="NCBI Taxonomy" id="666681"/>
    <lineage>
        <taxon>Bacteria</taxon>
        <taxon>Pseudomonadati</taxon>
        <taxon>Pseudomonadota</taxon>
        <taxon>Betaproteobacteria</taxon>
        <taxon>Nitrosomonadales</taxon>
        <taxon>Methylophilaceae</taxon>
        <taxon>Methylotenera</taxon>
    </lineage>
</organism>
<feature type="domain" description="NolW-like" evidence="7">
    <location>
        <begin position="38"/>
        <end position="95"/>
    </location>
</feature>
<dbReference type="Pfam" id="PF03958">
    <property type="entry name" value="Secretin_N"/>
    <property type="match status" value="1"/>
</dbReference>
<feature type="domain" description="Type II/III secretion system secretin-like" evidence="6">
    <location>
        <begin position="156"/>
        <end position="262"/>
    </location>
</feature>
<evidence type="ECO:0000256" key="1">
    <source>
        <dbReference type="ARBA" id="ARBA00004370"/>
    </source>
</evidence>
<sequence length="284" mass="31975" precursor="true">MKFRDITMGKWSQTISLAGYLLTLSLFSLNALAATEFKIIDLQHHFAEDILPIIQPLVGSDGTATGMQNHLIIRASPEKMIEIEQIISTLDVERQNLRITVSHQNNLQTNNDNVAVSGRKRIGNVTIGTNKYPRNAADGVQLDIENNQSSIRSNGNQFINVMDGERAFIRVGRSVPYTQEWVTLTQRYTSIQRTTEFADISTGFSVRPRSIGNQVELEITPRIAQLNQNKYIDFEELSTIVRVNRGEWLDLGGTMQQKDEVSRAILSRQNGQQSQSNALSIRVE</sequence>